<dbReference type="RefSeq" id="WP_308349931.1">
    <property type="nucleotide sequence ID" value="NZ_CP129971.1"/>
</dbReference>
<organism evidence="2 3">
    <name type="scientific">Marivirga salinarum</name>
    <dbReference type="NCBI Taxonomy" id="3059078"/>
    <lineage>
        <taxon>Bacteria</taxon>
        <taxon>Pseudomonadati</taxon>
        <taxon>Bacteroidota</taxon>
        <taxon>Cytophagia</taxon>
        <taxon>Cytophagales</taxon>
        <taxon>Marivirgaceae</taxon>
        <taxon>Marivirga</taxon>
    </lineage>
</organism>
<dbReference type="Pfam" id="PF13468">
    <property type="entry name" value="Glyoxalase_3"/>
    <property type="match status" value="1"/>
</dbReference>
<accession>A0AA49GH77</accession>
<dbReference type="KEGG" id="msaa:QYS49_07470"/>
<sequence>MKIDHIFIFSSNSGEEANELVQFGLSEGSSRIHPGQGTKNRKFYFGNFFLEILWVVNEEEIQSELTRRTKLWERSQFRRNGNSPFGLCLVNSELTDELFQKSEIYQPDFLPKGMSIDILTNEEYPSLPWTFRLPFRGEGKEHNEPIEHQNGIKNLSGVEFEILTEKGGIEFKNYIRKSPIKLKKGNRTHLTLEFDNLSQNKSKEFESLNLTIKY</sequence>
<gene>
    <name evidence="2" type="ORF">QYS49_07470</name>
</gene>
<dbReference type="AlphaFoldDB" id="A0AA49GH77"/>
<dbReference type="InterPro" id="IPR025870">
    <property type="entry name" value="Glyoxalase-like_dom"/>
</dbReference>
<protein>
    <submittedName>
        <fullName evidence="2">VOC family protein</fullName>
    </submittedName>
</protein>
<evidence type="ECO:0000259" key="1">
    <source>
        <dbReference type="Pfam" id="PF13468"/>
    </source>
</evidence>
<name>A0AA49GH77_9BACT</name>
<proteinExistence type="predicted"/>
<feature type="domain" description="Glyoxalase-like" evidence="1">
    <location>
        <begin position="3"/>
        <end position="93"/>
    </location>
</feature>
<evidence type="ECO:0000313" key="2">
    <source>
        <dbReference type="EMBL" id="WKK77058.2"/>
    </source>
</evidence>
<dbReference type="Gene3D" id="3.10.180.10">
    <property type="entry name" value="2,3-Dihydroxybiphenyl 1,2-Dioxygenase, domain 1"/>
    <property type="match status" value="1"/>
</dbReference>
<keyword evidence="3" id="KW-1185">Reference proteome</keyword>
<reference evidence="2 3" key="1">
    <citation type="submission" date="2023-08" db="EMBL/GenBank/DDBJ databases">
        <title>Comparative genomics and taxonomic characterization of three novel marine species of genus Marivirga.</title>
        <authorList>
            <person name="Muhammad N."/>
            <person name="Kim S.-G."/>
        </authorList>
    </citation>
    <scope>NUCLEOTIDE SEQUENCE [LARGE SCALE GENOMIC DNA]</scope>
    <source>
        <strain evidence="2 3">BDSF4-3</strain>
    </source>
</reference>
<dbReference type="EMBL" id="CP129971">
    <property type="protein sequence ID" value="WKK77058.2"/>
    <property type="molecule type" value="Genomic_DNA"/>
</dbReference>
<evidence type="ECO:0000313" key="3">
    <source>
        <dbReference type="Proteomes" id="UP001230496"/>
    </source>
</evidence>
<dbReference type="Proteomes" id="UP001230496">
    <property type="component" value="Chromosome"/>
</dbReference>
<dbReference type="InterPro" id="IPR029068">
    <property type="entry name" value="Glyas_Bleomycin-R_OHBP_Dase"/>
</dbReference>